<dbReference type="GO" id="GO:0006289">
    <property type="term" value="P:nucleotide-excision repair"/>
    <property type="evidence" value="ECO:0007669"/>
    <property type="project" value="TreeGrafter"/>
</dbReference>
<dbReference type="Gene3D" id="1.10.340.30">
    <property type="entry name" value="Hypothetical protein, domain 2"/>
    <property type="match status" value="1"/>
</dbReference>
<evidence type="ECO:0000256" key="2">
    <source>
        <dbReference type="ARBA" id="ARBA00022801"/>
    </source>
</evidence>
<gene>
    <name evidence="6" type="ORF">METZ01_LOCUS487246</name>
</gene>
<evidence type="ECO:0000313" key="6">
    <source>
        <dbReference type="EMBL" id="SVE34392.1"/>
    </source>
</evidence>
<dbReference type="GO" id="GO:0000703">
    <property type="term" value="F:oxidized pyrimidine nucleobase lesion DNA N-glycosylase activity"/>
    <property type="evidence" value="ECO:0007669"/>
    <property type="project" value="TreeGrafter"/>
</dbReference>
<organism evidence="6">
    <name type="scientific">marine metagenome</name>
    <dbReference type="NCBI Taxonomy" id="408172"/>
    <lineage>
        <taxon>unclassified sequences</taxon>
        <taxon>metagenomes</taxon>
        <taxon>ecological metagenomes</taxon>
    </lineage>
</organism>
<dbReference type="InterPro" id="IPR011257">
    <property type="entry name" value="DNA_glycosylase"/>
</dbReference>
<dbReference type="EMBL" id="UINC01210768">
    <property type="protein sequence ID" value="SVE34392.1"/>
    <property type="molecule type" value="Genomic_DNA"/>
</dbReference>
<dbReference type="InterPro" id="IPR003265">
    <property type="entry name" value="HhH-GPD_domain"/>
</dbReference>
<keyword evidence="2" id="KW-0378">Hydrolase</keyword>
<evidence type="ECO:0000256" key="3">
    <source>
        <dbReference type="ARBA" id="ARBA00023204"/>
    </source>
</evidence>
<protein>
    <recommendedName>
        <fullName evidence="5">HhH-GPD domain-containing protein</fullName>
    </recommendedName>
</protein>
<name>A0A383CQC4_9ZZZZ</name>
<sequence length="93" mass="10641">MREKFHISQAFAKVKKAIRSFPTPSVTVISRKHDPFAVLVSCIISLRTRDEVTQTAASRLFRQAKNPQELLKLSHAKIEKAIYPAAFFRNKTK</sequence>
<reference evidence="6" key="1">
    <citation type="submission" date="2018-05" db="EMBL/GenBank/DDBJ databases">
        <authorList>
            <person name="Lanie J.A."/>
            <person name="Ng W.-L."/>
            <person name="Kazmierczak K.M."/>
            <person name="Andrzejewski T.M."/>
            <person name="Davidsen T.M."/>
            <person name="Wayne K.J."/>
            <person name="Tettelin H."/>
            <person name="Glass J.I."/>
            <person name="Rusch D."/>
            <person name="Podicherti R."/>
            <person name="Tsui H.-C.T."/>
            <person name="Winkler M.E."/>
        </authorList>
    </citation>
    <scope>NUCLEOTIDE SEQUENCE</scope>
</reference>
<evidence type="ECO:0000256" key="4">
    <source>
        <dbReference type="ARBA" id="ARBA00023295"/>
    </source>
</evidence>
<proteinExistence type="predicted"/>
<dbReference type="PANTHER" id="PTHR43286">
    <property type="entry name" value="ENDONUCLEASE III-LIKE PROTEIN 1"/>
    <property type="match status" value="1"/>
</dbReference>
<dbReference type="GO" id="GO:0003906">
    <property type="term" value="F:DNA-(apurinic or apyrimidinic site) endonuclease activity"/>
    <property type="evidence" value="ECO:0007669"/>
    <property type="project" value="TreeGrafter"/>
</dbReference>
<keyword evidence="3" id="KW-0234">DNA repair</keyword>
<dbReference type="SUPFAM" id="SSF48150">
    <property type="entry name" value="DNA-glycosylase"/>
    <property type="match status" value="1"/>
</dbReference>
<dbReference type="AlphaFoldDB" id="A0A383CQC4"/>
<keyword evidence="4" id="KW-0326">Glycosidase</keyword>
<keyword evidence="1" id="KW-0227">DNA damage</keyword>
<dbReference type="GO" id="GO:0006285">
    <property type="term" value="P:base-excision repair, AP site formation"/>
    <property type="evidence" value="ECO:0007669"/>
    <property type="project" value="TreeGrafter"/>
</dbReference>
<evidence type="ECO:0000256" key="1">
    <source>
        <dbReference type="ARBA" id="ARBA00022763"/>
    </source>
</evidence>
<feature type="non-terminal residue" evidence="6">
    <location>
        <position position="93"/>
    </location>
</feature>
<evidence type="ECO:0000259" key="5">
    <source>
        <dbReference type="Pfam" id="PF00730"/>
    </source>
</evidence>
<accession>A0A383CQC4</accession>
<dbReference type="PANTHER" id="PTHR43286:SF1">
    <property type="entry name" value="ENDONUCLEASE III-LIKE PROTEIN 1"/>
    <property type="match status" value="1"/>
</dbReference>
<feature type="domain" description="HhH-GPD" evidence="5">
    <location>
        <begin position="40"/>
        <end position="93"/>
    </location>
</feature>
<dbReference type="Pfam" id="PF00730">
    <property type="entry name" value="HhH-GPD"/>
    <property type="match status" value="1"/>
</dbReference>